<comment type="caution">
    <text evidence="16">The sequence shown here is derived from an EMBL/GenBank/DDBJ whole genome shotgun (WGS) entry which is preliminary data.</text>
</comment>
<dbReference type="GO" id="GO:0005524">
    <property type="term" value="F:ATP binding"/>
    <property type="evidence" value="ECO:0007669"/>
    <property type="project" value="UniProtKB-UniRule"/>
</dbReference>
<keyword evidence="10 13" id="KW-0648">Protein biosynthesis</keyword>
<dbReference type="SUPFAM" id="SSF55681">
    <property type="entry name" value="Class II aaRS and biotin synthetases"/>
    <property type="match status" value="1"/>
</dbReference>
<comment type="similarity">
    <text evidence="2 13">Belongs to the class-II aminoacyl-tRNA synthetase family. Phe-tRNA synthetase alpha subunit type 1 subfamily.</text>
</comment>
<dbReference type="GO" id="GO:0000287">
    <property type="term" value="F:magnesium ion binding"/>
    <property type="evidence" value="ECO:0007669"/>
    <property type="project" value="UniProtKB-UniRule"/>
</dbReference>
<evidence type="ECO:0000256" key="8">
    <source>
        <dbReference type="ARBA" id="ARBA00022840"/>
    </source>
</evidence>
<evidence type="ECO:0000256" key="5">
    <source>
        <dbReference type="ARBA" id="ARBA00022598"/>
    </source>
</evidence>
<evidence type="ECO:0000256" key="12">
    <source>
        <dbReference type="ARBA" id="ARBA00049255"/>
    </source>
</evidence>
<evidence type="ECO:0000256" key="13">
    <source>
        <dbReference type="HAMAP-Rule" id="MF_00281"/>
    </source>
</evidence>
<dbReference type="Pfam" id="PF02912">
    <property type="entry name" value="Phe_tRNA-synt_N"/>
    <property type="match status" value="1"/>
</dbReference>
<dbReference type="CDD" id="cd00496">
    <property type="entry name" value="PheRS_alpha_core"/>
    <property type="match status" value="1"/>
</dbReference>
<comment type="catalytic activity">
    <reaction evidence="12 13">
        <text>tRNA(Phe) + L-phenylalanine + ATP = L-phenylalanyl-tRNA(Phe) + AMP + diphosphate + H(+)</text>
        <dbReference type="Rhea" id="RHEA:19413"/>
        <dbReference type="Rhea" id="RHEA-COMP:9668"/>
        <dbReference type="Rhea" id="RHEA-COMP:9699"/>
        <dbReference type="ChEBI" id="CHEBI:15378"/>
        <dbReference type="ChEBI" id="CHEBI:30616"/>
        <dbReference type="ChEBI" id="CHEBI:33019"/>
        <dbReference type="ChEBI" id="CHEBI:58095"/>
        <dbReference type="ChEBI" id="CHEBI:78442"/>
        <dbReference type="ChEBI" id="CHEBI:78531"/>
        <dbReference type="ChEBI" id="CHEBI:456215"/>
        <dbReference type="EC" id="6.1.1.20"/>
    </reaction>
</comment>
<evidence type="ECO:0000313" key="17">
    <source>
        <dbReference type="Proteomes" id="UP000253816"/>
    </source>
</evidence>
<gene>
    <name evidence="13" type="primary">pheS</name>
    <name evidence="16" type="ORF">HAT2_00184</name>
</gene>
<comment type="subcellular location">
    <subcellularLocation>
        <location evidence="1 13">Cytoplasm</location>
    </subcellularLocation>
</comment>
<feature type="coiled-coil region" evidence="14">
    <location>
        <begin position="80"/>
        <end position="107"/>
    </location>
</feature>
<comment type="subunit">
    <text evidence="3 13">Tetramer of two alpha and two beta subunits.</text>
</comment>
<dbReference type="PANTHER" id="PTHR11538:SF41">
    <property type="entry name" value="PHENYLALANINE--TRNA LIGASE, MITOCHONDRIAL"/>
    <property type="match status" value="1"/>
</dbReference>
<evidence type="ECO:0000256" key="14">
    <source>
        <dbReference type="SAM" id="Coils"/>
    </source>
</evidence>
<dbReference type="InterPro" id="IPR002319">
    <property type="entry name" value="Phenylalanyl-tRNA_Synthase"/>
</dbReference>
<dbReference type="SUPFAM" id="SSF46589">
    <property type="entry name" value="tRNA-binding arm"/>
    <property type="match status" value="1"/>
</dbReference>
<evidence type="ECO:0000256" key="11">
    <source>
        <dbReference type="ARBA" id="ARBA00023146"/>
    </source>
</evidence>
<evidence type="ECO:0000256" key="1">
    <source>
        <dbReference type="ARBA" id="ARBA00004496"/>
    </source>
</evidence>
<keyword evidence="4 13" id="KW-0963">Cytoplasm</keyword>
<evidence type="ECO:0000256" key="9">
    <source>
        <dbReference type="ARBA" id="ARBA00022842"/>
    </source>
</evidence>
<dbReference type="InterPro" id="IPR006195">
    <property type="entry name" value="aa-tRNA-synth_II"/>
</dbReference>
<dbReference type="InterPro" id="IPR004529">
    <property type="entry name" value="Phe-tRNA-synth_IIc_asu"/>
</dbReference>
<proteinExistence type="inferred from homology"/>
<evidence type="ECO:0000256" key="2">
    <source>
        <dbReference type="ARBA" id="ARBA00010207"/>
    </source>
</evidence>
<evidence type="ECO:0000256" key="10">
    <source>
        <dbReference type="ARBA" id="ARBA00022917"/>
    </source>
</evidence>
<evidence type="ECO:0000256" key="7">
    <source>
        <dbReference type="ARBA" id="ARBA00022741"/>
    </source>
</evidence>
<dbReference type="GO" id="GO:0005737">
    <property type="term" value="C:cytoplasm"/>
    <property type="evidence" value="ECO:0007669"/>
    <property type="project" value="UniProtKB-SubCell"/>
</dbReference>
<dbReference type="InterPro" id="IPR045864">
    <property type="entry name" value="aa-tRNA-synth_II/BPL/LPL"/>
</dbReference>
<dbReference type="InterPro" id="IPR004188">
    <property type="entry name" value="Phe-tRNA_ligase_II_N"/>
</dbReference>
<dbReference type="Proteomes" id="UP000253816">
    <property type="component" value="Unassembled WGS sequence"/>
</dbReference>
<evidence type="ECO:0000256" key="6">
    <source>
        <dbReference type="ARBA" id="ARBA00022723"/>
    </source>
</evidence>
<dbReference type="PROSITE" id="PS50862">
    <property type="entry name" value="AA_TRNA_LIGASE_II"/>
    <property type="match status" value="1"/>
</dbReference>
<feature type="domain" description="Aminoacyl-transfer RNA synthetases class-II family profile" evidence="15">
    <location>
        <begin position="102"/>
        <end position="355"/>
    </location>
</feature>
<dbReference type="HAMAP" id="MF_00281">
    <property type="entry name" value="Phe_tRNA_synth_alpha1"/>
    <property type="match status" value="1"/>
</dbReference>
<dbReference type="OrthoDB" id="9800719at2"/>
<dbReference type="InterPro" id="IPR022911">
    <property type="entry name" value="Phe_tRNA_ligase_alpha1_bac"/>
</dbReference>
<evidence type="ECO:0000313" key="16">
    <source>
        <dbReference type="EMBL" id="RDB31676.1"/>
    </source>
</evidence>
<keyword evidence="9 13" id="KW-0460">Magnesium</keyword>
<keyword evidence="7 13" id="KW-0547">Nucleotide-binding</keyword>
<evidence type="ECO:0000256" key="3">
    <source>
        <dbReference type="ARBA" id="ARBA00011209"/>
    </source>
</evidence>
<sequence>MEVPLSLDSFLEAVLKERSDFDSQFSHLEFSCTKEDREVLSGLRVRFLGRKGPLALLTRAIGQLEASARLTAGQAVNEQKAWIEEKITQAEIVLQEKEQKEKVLAERVDVTLPGRRKGGGTEHPLVASMMRALDILASMGFVIRFGEEIGTEEMMFDVLNFPKDHPARLEQDTYYLEGGALLRSQTSSAQVSLMRAHRPPLRFVVPGKCFRNEEISSRSLTVFHQIEGLYVDREVRLGDLLATLEFFFSSFVGRPTKLRFRSSYFPFVEPGLEVDLLCFLCGGHGCFTCKRSGWLEVAGAGMIHPNVLRQGQIDSEVYSGFAWGFGLERLVLLLHGIPDIRFFIENRPSFLKQFPWCG</sequence>
<dbReference type="Gene3D" id="3.30.930.10">
    <property type="entry name" value="Bira Bifunctional Protein, Domain 2"/>
    <property type="match status" value="1"/>
</dbReference>
<dbReference type="RefSeq" id="WP_114544158.1">
    <property type="nucleotide sequence ID" value="NZ_QQBG01000009.1"/>
</dbReference>
<dbReference type="Pfam" id="PF01409">
    <property type="entry name" value="tRNA-synt_2d"/>
    <property type="match status" value="1"/>
</dbReference>
<keyword evidence="8 13" id="KW-0067">ATP-binding</keyword>
<evidence type="ECO:0000256" key="4">
    <source>
        <dbReference type="ARBA" id="ARBA00022490"/>
    </source>
</evidence>
<comment type="cofactor">
    <cofactor evidence="13">
        <name>Mg(2+)</name>
        <dbReference type="ChEBI" id="CHEBI:18420"/>
    </cofactor>
    <text evidence="13">Binds 2 magnesium ions per tetramer.</text>
</comment>
<accession>A0A369KKY7</accession>
<organism evidence="16 17">
    <name type="scientific">Candidatus Similichlamydia laticola</name>
    <dbReference type="NCBI Taxonomy" id="2170265"/>
    <lineage>
        <taxon>Bacteria</taxon>
        <taxon>Pseudomonadati</taxon>
        <taxon>Chlamydiota</taxon>
        <taxon>Chlamydiia</taxon>
        <taxon>Parachlamydiales</taxon>
        <taxon>Candidatus Parilichlamydiaceae</taxon>
        <taxon>Candidatus Similichlamydia</taxon>
    </lineage>
</organism>
<dbReference type="GO" id="GO:0006432">
    <property type="term" value="P:phenylalanyl-tRNA aminoacylation"/>
    <property type="evidence" value="ECO:0007669"/>
    <property type="project" value="UniProtKB-UniRule"/>
</dbReference>
<dbReference type="NCBIfam" id="TIGR00468">
    <property type="entry name" value="pheS"/>
    <property type="match status" value="1"/>
</dbReference>
<dbReference type="InterPro" id="IPR010978">
    <property type="entry name" value="tRNA-bd_arm"/>
</dbReference>
<keyword evidence="6 13" id="KW-0479">Metal-binding</keyword>
<keyword evidence="17" id="KW-1185">Reference proteome</keyword>
<keyword evidence="11 13" id="KW-0030">Aminoacyl-tRNA synthetase</keyword>
<reference evidence="16 17" key="1">
    <citation type="submission" date="2018-07" db="EMBL/GenBank/DDBJ databases">
        <title>Comparative genomics of the Candidatus Parilichlamydiaceae reveals evidence of convergent evolution and genome reduction in the phylum Chlamydiae.</title>
        <authorList>
            <person name="Taylor-Brown A."/>
            <person name="Polkinghorne A."/>
        </authorList>
    </citation>
    <scope>NUCLEOTIDE SEQUENCE [LARGE SCALE GENOMIC DNA]</scope>
    <source>
        <strain evidence="16 17">Hat2</strain>
    </source>
</reference>
<evidence type="ECO:0000259" key="15">
    <source>
        <dbReference type="PROSITE" id="PS50862"/>
    </source>
</evidence>
<dbReference type="GO" id="GO:0000049">
    <property type="term" value="F:tRNA binding"/>
    <property type="evidence" value="ECO:0007669"/>
    <property type="project" value="InterPro"/>
</dbReference>
<keyword evidence="14" id="KW-0175">Coiled coil</keyword>
<dbReference type="EC" id="6.1.1.20" evidence="13"/>
<name>A0A369KKY7_9BACT</name>
<dbReference type="PANTHER" id="PTHR11538">
    <property type="entry name" value="PHENYLALANYL-TRNA SYNTHETASE"/>
    <property type="match status" value="1"/>
</dbReference>
<protein>
    <recommendedName>
        <fullName evidence="13">Phenylalanine--tRNA ligase alpha subunit</fullName>
        <ecNumber evidence="13">6.1.1.20</ecNumber>
    </recommendedName>
    <alternativeName>
        <fullName evidence="13">Phenylalanyl-tRNA synthetase alpha subunit</fullName>
        <shortName evidence="13">PheRS</shortName>
    </alternativeName>
</protein>
<feature type="binding site" evidence="13">
    <location>
        <position position="269"/>
    </location>
    <ligand>
        <name>Mg(2+)</name>
        <dbReference type="ChEBI" id="CHEBI:18420"/>
        <note>shared with beta subunit</note>
    </ligand>
</feature>
<keyword evidence="5 13" id="KW-0436">Ligase</keyword>
<dbReference type="AlphaFoldDB" id="A0A369KKY7"/>
<dbReference type="EMBL" id="QQBG01000009">
    <property type="protein sequence ID" value="RDB31676.1"/>
    <property type="molecule type" value="Genomic_DNA"/>
</dbReference>
<dbReference type="GO" id="GO:0004826">
    <property type="term" value="F:phenylalanine-tRNA ligase activity"/>
    <property type="evidence" value="ECO:0007669"/>
    <property type="project" value="UniProtKB-UniRule"/>
</dbReference>